<evidence type="ECO:0000256" key="1">
    <source>
        <dbReference type="SAM" id="Phobius"/>
    </source>
</evidence>
<sequence length="198" mass="22539">MAASAIVASTIQALGELPPVRLGLVAVPAISLSVFAVYCLLSGDNSNPYLTKRGFLHPFVTAEVKAICQVHYRIWNADPIREPETFFDIRDLDTSKKPFVDNNWLTEGETSHHEAQKIIMEKWAERRNRLRGWGRASERAHHLDQVGKIMTNPTSARIYTLQFLSKIKHKRGDNRLGALEEVCKGFWKAPQFKKKKEL</sequence>
<dbReference type="AlphaFoldDB" id="A0A1L7VY68"/>
<keyword evidence="3" id="KW-1185">Reference proteome</keyword>
<dbReference type="RefSeq" id="XP_031085917.1">
    <property type="nucleotide sequence ID" value="XM_031220239.1"/>
</dbReference>
<accession>A0A1L7VY68</accession>
<keyword evidence="1" id="KW-0812">Transmembrane</keyword>
<evidence type="ECO:0000313" key="2">
    <source>
        <dbReference type="EMBL" id="CZR45383.1"/>
    </source>
</evidence>
<name>A0A1L7VY68_FUSPR</name>
<comment type="caution">
    <text evidence="2">The sequence shown here is derived from an EMBL/GenBank/DDBJ whole genome shotgun (WGS) entry which is preliminary data.</text>
</comment>
<gene>
    <name evidence="2" type="ORF">FPRO_15442</name>
</gene>
<protein>
    <submittedName>
        <fullName evidence="2">Uncharacterized protein</fullName>
    </submittedName>
</protein>
<reference evidence="3" key="1">
    <citation type="journal article" date="2016" name="Genome Biol. Evol.">
        <title>Comparative 'omics' of the Fusarium fujikuroi species complex highlights differences in genetic potential and metabolite synthesis.</title>
        <authorList>
            <person name="Niehaus E.-M."/>
            <person name="Muensterkoetter M."/>
            <person name="Proctor R.H."/>
            <person name="Brown D.W."/>
            <person name="Sharon A."/>
            <person name="Idan Y."/>
            <person name="Oren-Young L."/>
            <person name="Sieber C.M."/>
            <person name="Novak O."/>
            <person name="Pencik A."/>
            <person name="Tarkowska D."/>
            <person name="Hromadova K."/>
            <person name="Freeman S."/>
            <person name="Maymon M."/>
            <person name="Elazar M."/>
            <person name="Youssef S.A."/>
            <person name="El-Shabrawy E.S.M."/>
            <person name="Shalaby A.B.A."/>
            <person name="Houterman P."/>
            <person name="Brock N.L."/>
            <person name="Burkhardt I."/>
            <person name="Tsavkelova E.A."/>
            <person name="Dickschat J.S."/>
            <person name="Galuszka P."/>
            <person name="Gueldener U."/>
            <person name="Tudzynski B."/>
        </authorList>
    </citation>
    <scope>NUCLEOTIDE SEQUENCE [LARGE SCALE GENOMIC DNA]</scope>
    <source>
        <strain evidence="3">ET1</strain>
    </source>
</reference>
<keyword evidence="1" id="KW-1133">Transmembrane helix</keyword>
<feature type="transmembrane region" description="Helical" evidence="1">
    <location>
        <begin position="25"/>
        <end position="43"/>
    </location>
</feature>
<dbReference type="GeneID" id="42060298"/>
<dbReference type="VEuPathDB" id="FungiDB:FPRO_15442"/>
<dbReference type="Proteomes" id="UP000183971">
    <property type="component" value="Unassembled WGS sequence"/>
</dbReference>
<dbReference type="EMBL" id="FJOF01000009">
    <property type="protein sequence ID" value="CZR45383.1"/>
    <property type="molecule type" value="Genomic_DNA"/>
</dbReference>
<organism evidence="2 3">
    <name type="scientific">Fusarium proliferatum (strain ET1)</name>
    <name type="common">Orchid endophyte fungus</name>
    <dbReference type="NCBI Taxonomy" id="1227346"/>
    <lineage>
        <taxon>Eukaryota</taxon>
        <taxon>Fungi</taxon>
        <taxon>Dikarya</taxon>
        <taxon>Ascomycota</taxon>
        <taxon>Pezizomycotina</taxon>
        <taxon>Sordariomycetes</taxon>
        <taxon>Hypocreomycetidae</taxon>
        <taxon>Hypocreales</taxon>
        <taxon>Nectriaceae</taxon>
        <taxon>Fusarium</taxon>
        <taxon>Fusarium fujikuroi species complex</taxon>
    </lineage>
</organism>
<evidence type="ECO:0000313" key="3">
    <source>
        <dbReference type="Proteomes" id="UP000183971"/>
    </source>
</evidence>
<proteinExistence type="predicted"/>
<keyword evidence="1" id="KW-0472">Membrane</keyword>